<dbReference type="InterPro" id="IPR006665">
    <property type="entry name" value="OmpA-like"/>
</dbReference>
<dbReference type="KEGG" id="kak:Kalk_18990"/>
<evidence type="ECO:0000256" key="4">
    <source>
        <dbReference type="ARBA" id="ARBA00022692"/>
    </source>
</evidence>
<dbReference type="PROSITE" id="PS51123">
    <property type="entry name" value="OMPA_2"/>
    <property type="match status" value="1"/>
</dbReference>
<evidence type="ECO:0000256" key="6">
    <source>
        <dbReference type="ARBA" id="ARBA00023136"/>
    </source>
</evidence>
<dbReference type="NCBIfam" id="NF006541">
    <property type="entry name" value="PRK09038.1"/>
    <property type="match status" value="1"/>
</dbReference>
<dbReference type="Gene3D" id="3.30.1330.60">
    <property type="entry name" value="OmpA-like domain"/>
    <property type="match status" value="1"/>
</dbReference>
<evidence type="ECO:0000256" key="3">
    <source>
        <dbReference type="ARBA" id="ARBA00022475"/>
    </source>
</evidence>
<feature type="domain" description="OmpA-like" evidence="9">
    <location>
        <begin position="149"/>
        <end position="269"/>
    </location>
</feature>
<dbReference type="AlphaFoldDB" id="A0A2K9LU79"/>
<sequence length="327" mass="36334">MRRRQVEEHVNHERWVISYADFITLLFAFFVVMYSISSVNEGKYKVLSDSLVSVFNAKPRTLDPLTVGDKDVHKSNDQLIKLPVPGDYSSKEDYQFSVEGLFDDVENRAARQGDMRDNEVDHLSKITEQLATKLQQQIDSNDVEIRGNDEWIEVNIKASVLYPSGSATLSAASKDVLDKVSDVLKGKPNPIHVEGYTDNVPIETRQFPSNWELSASRAASVVRFFEGRGINPAQLAAVGYGEYHPVADNETEDGRSRNRRIALVISKAEAKPVSDVVGAKAADYKMGTGSAGVSKDRRDRAESEVPLRIIRLQDGGLLFSADGQTKE</sequence>
<evidence type="ECO:0000256" key="2">
    <source>
        <dbReference type="ARBA" id="ARBA00008914"/>
    </source>
</evidence>
<evidence type="ECO:0000313" key="10">
    <source>
        <dbReference type="EMBL" id="AUM14384.1"/>
    </source>
</evidence>
<organism evidence="10 11">
    <name type="scientific">Ketobacter alkanivorans</name>
    <dbReference type="NCBI Taxonomy" id="1917421"/>
    <lineage>
        <taxon>Bacteria</taxon>
        <taxon>Pseudomonadati</taxon>
        <taxon>Pseudomonadota</taxon>
        <taxon>Gammaproteobacteria</taxon>
        <taxon>Pseudomonadales</taxon>
        <taxon>Ketobacteraceae</taxon>
        <taxon>Ketobacter</taxon>
    </lineage>
</organism>
<keyword evidence="5 8" id="KW-1133">Transmembrane helix</keyword>
<dbReference type="RefSeq" id="WP_101895758.1">
    <property type="nucleotide sequence ID" value="NZ_CP022684.1"/>
</dbReference>
<keyword evidence="11" id="KW-1185">Reference proteome</keyword>
<keyword evidence="3" id="KW-1003">Cell membrane</keyword>
<evidence type="ECO:0000256" key="8">
    <source>
        <dbReference type="SAM" id="Phobius"/>
    </source>
</evidence>
<dbReference type="Pfam" id="PF00691">
    <property type="entry name" value="OmpA"/>
    <property type="match status" value="1"/>
</dbReference>
<evidence type="ECO:0000256" key="7">
    <source>
        <dbReference type="PROSITE-ProRule" id="PRU00473"/>
    </source>
</evidence>
<dbReference type="Proteomes" id="UP000235116">
    <property type="component" value="Chromosome"/>
</dbReference>
<gene>
    <name evidence="10" type="ORF">Kalk_18990</name>
</gene>
<dbReference type="InterPro" id="IPR025713">
    <property type="entry name" value="MotB-like_N_dom"/>
</dbReference>
<dbReference type="CDD" id="cd07185">
    <property type="entry name" value="OmpA_C-like"/>
    <property type="match status" value="1"/>
</dbReference>
<proteinExistence type="inferred from homology"/>
<reference evidence="11" key="1">
    <citation type="submission" date="2017-08" db="EMBL/GenBank/DDBJ databases">
        <title>Direct submision.</title>
        <authorList>
            <person name="Kim S.-J."/>
            <person name="Rhee S.-K."/>
        </authorList>
    </citation>
    <scope>NUCLEOTIDE SEQUENCE [LARGE SCALE GENOMIC DNA]</scope>
    <source>
        <strain evidence="11">GI5</strain>
    </source>
</reference>
<feature type="transmembrane region" description="Helical" evidence="8">
    <location>
        <begin position="16"/>
        <end position="36"/>
    </location>
</feature>
<dbReference type="OrthoDB" id="9815217at2"/>
<dbReference type="Pfam" id="PF13677">
    <property type="entry name" value="MotB_plug"/>
    <property type="match status" value="1"/>
</dbReference>
<protein>
    <recommendedName>
        <fullName evidence="9">OmpA-like domain-containing protein</fullName>
    </recommendedName>
</protein>
<evidence type="ECO:0000256" key="1">
    <source>
        <dbReference type="ARBA" id="ARBA00004162"/>
    </source>
</evidence>
<dbReference type="PANTHER" id="PTHR30329:SF20">
    <property type="entry name" value="EXPORTED PROTEIN"/>
    <property type="match status" value="1"/>
</dbReference>
<comment type="subcellular location">
    <subcellularLocation>
        <location evidence="1">Cell membrane</location>
        <topology evidence="1">Single-pass membrane protein</topology>
    </subcellularLocation>
</comment>
<name>A0A2K9LU79_9GAMM</name>
<dbReference type="EMBL" id="CP022684">
    <property type="protein sequence ID" value="AUM14384.1"/>
    <property type="molecule type" value="Genomic_DNA"/>
</dbReference>
<evidence type="ECO:0000256" key="5">
    <source>
        <dbReference type="ARBA" id="ARBA00022989"/>
    </source>
</evidence>
<dbReference type="GO" id="GO:0005886">
    <property type="term" value="C:plasma membrane"/>
    <property type="evidence" value="ECO:0007669"/>
    <property type="project" value="UniProtKB-SubCell"/>
</dbReference>
<evidence type="ECO:0000259" key="9">
    <source>
        <dbReference type="PROSITE" id="PS51123"/>
    </source>
</evidence>
<dbReference type="InterPro" id="IPR050330">
    <property type="entry name" value="Bact_OuterMem_StrucFunc"/>
</dbReference>
<accession>A0A2K9LU79</accession>
<comment type="similarity">
    <text evidence="2">Belongs to the MotB family.</text>
</comment>
<evidence type="ECO:0000313" key="11">
    <source>
        <dbReference type="Proteomes" id="UP000235116"/>
    </source>
</evidence>
<dbReference type="SUPFAM" id="SSF103088">
    <property type="entry name" value="OmpA-like"/>
    <property type="match status" value="1"/>
</dbReference>
<dbReference type="InterPro" id="IPR036737">
    <property type="entry name" value="OmpA-like_sf"/>
</dbReference>
<dbReference type="PANTHER" id="PTHR30329">
    <property type="entry name" value="STATOR ELEMENT OF FLAGELLAR MOTOR COMPLEX"/>
    <property type="match status" value="1"/>
</dbReference>
<keyword evidence="6 7" id="KW-0472">Membrane</keyword>
<keyword evidence="4 8" id="KW-0812">Transmembrane</keyword>